<dbReference type="OrthoDB" id="6198977at2"/>
<dbReference type="Proteomes" id="UP000044071">
    <property type="component" value="Unassembled WGS sequence"/>
</dbReference>
<protein>
    <recommendedName>
        <fullName evidence="3">Cupin domain protein</fullName>
    </recommendedName>
</protein>
<dbReference type="AlphaFoldDB" id="A0A078L1S8"/>
<gene>
    <name evidence="1" type="ORF">BN59_02265</name>
</gene>
<dbReference type="InterPro" id="IPR014710">
    <property type="entry name" value="RmlC-like_jellyroll"/>
</dbReference>
<dbReference type="Gene3D" id="2.60.120.10">
    <property type="entry name" value="Jelly Rolls"/>
    <property type="match status" value="1"/>
</dbReference>
<accession>A0A078L1S8</accession>
<reference evidence="1 2" key="1">
    <citation type="submission" date="2014-06" db="EMBL/GenBank/DDBJ databases">
        <authorList>
            <person name="Urmite Genomes Urmite Genomes"/>
        </authorList>
    </citation>
    <scope>NUCLEOTIDE SEQUENCE [LARGE SCALE GENOMIC DNA]</scope>
</reference>
<dbReference type="STRING" id="1034943.BN59_02265"/>
<organism evidence="1 2">
    <name type="scientific">Legionella massiliensis</name>
    <dbReference type="NCBI Taxonomy" id="1034943"/>
    <lineage>
        <taxon>Bacteria</taxon>
        <taxon>Pseudomonadati</taxon>
        <taxon>Pseudomonadota</taxon>
        <taxon>Gammaproteobacteria</taxon>
        <taxon>Legionellales</taxon>
        <taxon>Legionellaceae</taxon>
        <taxon>Legionella</taxon>
    </lineage>
</organism>
<dbReference type="eggNOG" id="ENOG503397T">
    <property type="taxonomic scope" value="Bacteria"/>
</dbReference>
<proteinExistence type="predicted"/>
<dbReference type="EMBL" id="CCSB01000002">
    <property type="protein sequence ID" value="CDZ77969.1"/>
    <property type="molecule type" value="Genomic_DNA"/>
</dbReference>
<name>A0A078L1S8_9GAMM</name>
<evidence type="ECO:0008006" key="3">
    <source>
        <dbReference type="Google" id="ProtNLM"/>
    </source>
</evidence>
<evidence type="ECO:0000313" key="1">
    <source>
        <dbReference type="EMBL" id="CDZ77969.1"/>
    </source>
</evidence>
<keyword evidence="2" id="KW-1185">Reference proteome</keyword>
<evidence type="ECO:0000313" key="2">
    <source>
        <dbReference type="Proteomes" id="UP000044071"/>
    </source>
</evidence>
<sequence>MNYPHQLAAAGPFKKENTFMNKFIYFFLLLICQISFAETCETKREIFIENAVTKVWKTTICPQQRLSFHTHQFARVVIPDEDGRLTVIYKSGKEVSLHLKKQVPLYLDVAQGQELHQDENPETEPLHVTVIELKNG</sequence>